<evidence type="ECO:0000313" key="2">
    <source>
        <dbReference type="EMBL" id="KAF5313995.1"/>
    </source>
</evidence>
<evidence type="ECO:0000256" key="1">
    <source>
        <dbReference type="SAM" id="MobiDB-lite"/>
    </source>
</evidence>
<proteinExistence type="predicted"/>
<dbReference type="EMBL" id="JAACJK010000222">
    <property type="protein sequence ID" value="KAF5313995.1"/>
    <property type="molecule type" value="Genomic_DNA"/>
</dbReference>
<name>A0A8H5AZT0_9AGAR</name>
<dbReference type="AlphaFoldDB" id="A0A8H5AZT0"/>
<dbReference type="OrthoDB" id="3249150at2759"/>
<accession>A0A8H5AZT0</accession>
<comment type="caution">
    <text evidence="2">The sequence shown here is derived from an EMBL/GenBank/DDBJ whole genome shotgun (WGS) entry which is preliminary data.</text>
</comment>
<dbReference type="Proteomes" id="UP000541558">
    <property type="component" value="Unassembled WGS sequence"/>
</dbReference>
<feature type="region of interest" description="Disordered" evidence="1">
    <location>
        <begin position="29"/>
        <end position="51"/>
    </location>
</feature>
<organism evidence="2 3">
    <name type="scientific">Ephemerocybe angulata</name>
    <dbReference type="NCBI Taxonomy" id="980116"/>
    <lineage>
        <taxon>Eukaryota</taxon>
        <taxon>Fungi</taxon>
        <taxon>Dikarya</taxon>
        <taxon>Basidiomycota</taxon>
        <taxon>Agaricomycotina</taxon>
        <taxon>Agaricomycetes</taxon>
        <taxon>Agaricomycetidae</taxon>
        <taxon>Agaricales</taxon>
        <taxon>Agaricineae</taxon>
        <taxon>Psathyrellaceae</taxon>
        <taxon>Ephemerocybe</taxon>
    </lineage>
</organism>
<feature type="compositionally biased region" description="Low complexity" evidence="1">
    <location>
        <begin position="33"/>
        <end position="47"/>
    </location>
</feature>
<protein>
    <submittedName>
        <fullName evidence="2">Uncharacterized protein</fullName>
    </submittedName>
</protein>
<reference evidence="2 3" key="1">
    <citation type="journal article" date="2020" name="ISME J.">
        <title>Uncovering the hidden diversity of litter-decomposition mechanisms in mushroom-forming fungi.</title>
        <authorList>
            <person name="Floudas D."/>
            <person name="Bentzer J."/>
            <person name="Ahren D."/>
            <person name="Johansson T."/>
            <person name="Persson P."/>
            <person name="Tunlid A."/>
        </authorList>
    </citation>
    <scope>NUCLEOTIDE SEQUENCE [LARGE SCALE GENOMIC DNA]</scope>
    <source>
        <strain evidence="2 3">CBS 175.51</strain>
    </source>
</reference>
<sequence length="85" mass="9062">MPTSTAPFEVLFEFTNDTSDLATLQLTRDVGASSSSPSPSSNSSGPSLAGPMIRLFPRDSVSLVLDAGATYHYLVKQNQRKAQIS</sequence>
<evidence type="ECO:0000313" key="3">
    <source>
        <dbReference type="Proteomes" id="UP000541558"/>
    </source>
</evidence>
<gene>
    <name evidence="2" type="ORF">D9611_006873</name>
</gene>
<keyword evidence="3" id="KW-1185">Reference proteome</keyword>